<feature type="signal peptide" evidence="13">
    <location>
        <begin position="1"/>
        <end position="32"/>
    </location>
</feature>
<dbReference type="InterPro" id="IPR055414">
    <property type="entry name" value="LRR_R13L4/SHOC2-like"/>
</dbReference>
<evidence type="ECO:0000259" key="14">
    <source>
        <dbReference type="Pfam" id="PF08263"/>
    </source>
</evidence>
<evidence type="ECO:0000256" key="12">
    <source>
        <dbReference type="SAM" id="Phobius"/>
    </source>
</evidence>
<dbReference type="RefSeq" id="XP_022734338.1">
    <property type="nucleotide sequence ID" value="XM_022878603.1"/>
</dbReference>
<name>A0A6P5Y1N8_DURZI</name>
<protein>
    <submittedName>
        <fullName evidence="17">Receptor-like protein 12 isoform X1</fullName>
    </submittedName>
</protein>
<evidence type="ECO:0000256" key="10">
    <source>
        <dbReference type="ARBA" id="ARBA00023170"/>
    </source>
</evidence>
<dbReference type="InterPro" id="IPR013210">
    <property type="entry name" value="LRR_N_plant-typ"/>
</dbReference>
<feature type="domain" description="Disease resistance R13L4/SHOC-2-like LRR" evidence="15">
    <location>
        <begin position="301"/>
        <end position="409"/>
    </location>
</feature>
<dbReference type="FunFam" id="3.80.10.10:FF:000111">
    <property type="entry name" value="LRR receptor-like serine/threonine-protein kinase ERECTA"/>
    <property type="match status" value="1"/>
</dbReference>
<feature type="transmembrane region" description="Helical" evidence="12">
    <location>
        <begin position="799"/>
        <end position="824"/>
    </location>
</feature>
<accession>A0A6P5Y1N8</accession>
<dbReference type="GeneID" id="111287908"/>
<dbReference type="Proteomes" id="UP000515121">
    <property type="component" value="Unplaced"/>
</dbReference>
<dbReference type="KEGG" id="dzi:111287908"/>
<feature type="domain" description="Leucine-rich repeat-containing N-terminal plant-type" evidence="14">
    <location>
        <begin position="31"/>
        <end position="79"/>
    </location>
</feature>
<evidence type="ECO:0000256" key="7">
    <source>
        <dbReference type="ARBA" id="ARBA00022737"/>
    </source>
</evidence>
<dbReference type="Gene3D" id="3.80.10.10">
    <property type="entry name" value="Ribonuclease Inhibitor"/>
    <property type="match status" value="4"/>
</dbReference>
<evidence type="ECO:0000256" key="11">
    <source>
        <dbReference type="ARBA" id="ARBA00023180"/>
    </source>
</evidence>
<dbReference type="PANTHER" id="PTHR48061">
    <property type="entry name" value="LEUCINE-RICH REPEAT RECEPTOR PROTEIN KINASE EMS1-LIKE-RELATED"/>
    <property type="match status" value="1"/>
</dbReference>
<keyword evidence="7" id="KW-0677">Repeat</keyword>
<evidence type="ECO:0000256" key="13">
    <source>
        <dbReference type="SAM" id="SignalP"/>
    </source>
</evidence>
<dbReference type="InterPro" id="IPR032675">
    <property type="entry name" value="LRR_dom_sf"/>
</dbReference>
<gene>
    <name evidence="17" type="primary">LOC111287908</name>
</gene>
<proteinExistence type="inferred from homology"/>
<feature type="chain" id="PRO_5028176801" evidence="13">
    <location>
        <begin position="33"/>
        <end position="832"/>
    </location>
</feature>
<reference evidence="17" key="1">
    <citation type="submission" date="2025-08" db="UniProtKB">
        <authorList>
            <consortium name="RefSeq"/>
        </authorList>
    </citation>
    <scope>IDENTIFICATION</scope>
    <source>
        <tissue evidence="17">Fruit stalk</tissue>
    </source>
</reference>
<dbReference type="FunFam" id="3.80.10.10:FF:000041">
    <property type="entry name" value="LRR receptor-like serine/threonine-protein kinase ERECTA"/>
    <property type="match status" value="1"/>
</dbReference>
<dbReference type="AlphaFoldDB" id="A0A6P5Y1N8"/>
<evidence type="ECO:0000256" key="4">
    <source>
        <dbReference type="ARBA" id="ARBA00022614"/>
    </source>
</evidence>
<dbReference type="Pfam" id="PF00560">
    <property type="entry name" value="LRR_1"/>
    <property type="match status" value="6"/>
</dbReference>
<evidence type="ECO:0000256" key="8">
    <source>
        <dbReference type="ARBA" id="ARBA00022989"/>
    </source>
</evidence>
<comment type="similarity">
    <text evidence="2">Belongs to the RLP family.</text>
</comment>
<evidence type="ECO:0000256" key="3">
    <source>
        <dbReference type="ARBA" id="ARBA00022475"/>
    </source>
</evidence>
<evidence type="ECO:0000313" key="17">
    <source>
        <dbReference type="RefSeq" id="XP_022734338.1"/>
    </source>
</evidence>
<dbReference type="SUPFAM" id="SSF52058">
    <property type="entry name" value="L domain-like"/>
    <property type="match status" value="3"/>
</dbReference>
<dbReference type="SMART" id="SM00369">
    <property type="entry name" value="LRR_TYP"/>
    <property type="match status" value="8"/>
</dbReference>
<keyword evidence="16" id="KW-1185">Reference proteome</keyword>
<evidence type="ECO:0000256" key="5">
    <source>
        <dbReference type="ARBA" id="ARBA00022692"/>
    </source>
</evidence>
<dbReference type="Pfam" id="PF23598">
    <property type="entry name" value="LRR_14"/>
    <property type="match status" value="1"/>
</dbReference>
<organism evidence="16 17">
    <name type="scientific">Durio zibethinus</name>
    <name type="common">Durian</name>
    <dbReference type="NCBI Taxonomy" id="66656"/>
    <lineage>
        <taxon>Eukaryota</taxon>
        <taxon>Viridiplantae</taxon>
        <taxon>Streptophyta</taxon>
        <taxon>Embryophyta</taxon>
        <taxon>Tracheophyta</taxon>
        <taxon>Spermatophyta</taxon>
        <taxon>Magnoliopsida</taxon>
        <taxon>eudicotyledons</taxon>
        <taxon>Gunneridae</taxon>
        <taxon>Pentapetalae</taxon>
        <taxon>rosids</taxon>
        <taxon>malvids</taxon>
        <taxon>Malvales</taxon>
        <taxon>Malvaceae</taxon>
        <taxon>Helicteroideae</taxon>
        <taxon>Durio</taxon>
    </lineage>
</organism>
<keyword evidence="3" id="KW-1003">Cell membrane</keyword>
<comment type="subcellular location">
    <subcellularLocation>
        <location evidence="1">Cell membrane</location>
        <topology evidence="1">Single-pass type I membrane protein</topology>
    </subcellularLocation>
</comment>
<keyword evidence="8 12" id="KW-1133">Transmembrane helix</keyword>
<sequence length="832" mass="91766">MGFPLDLSISIRLHFLLYVFLLGSSVQPLCHPDELSALLQFKESFVIINSSSHAYPKTESWKVEEKNGDCCSWKGVECDNSTGHVIGLDLSSSYLFGSINSSSSLFRLFHLQLLNLSHNFFNNSKIPSEIRNLSRLTFLDLSYSNFSGQVPSEILELSELELLDLSRNSLNLRKPGLRPLLEKLTNLKVLDLGDVKISSSIPNNISPKFSSLSALILSNCDLRGEFPIGIFELPSLRLLNLQSNPELTGYLPVIQANHPLLKLSLANTSFFGQLPESIGNLKSLEYLDIKHCKFSGKVPYSLGNLTQLRYLDLSFNNFLGPIPFSVGRLNQLFGLDFSYNKFSGEIPSSLANLTRLVYLSLATNNFNRGTLSWLGTQTNLAYLDLAKTSLSGNITSSLKNLTQITCLVILRTISISELKLNCVLNLSNNSLTGEMSPMICNLSCLAFLRLSNNNLSGLLPPCFGDLSKCLIILNLQNNHFIGAIPRANKMGCKLKAIDLRQNQFQGKIPRSLVNCAMLEAVHLEYNQINDSFPSWLGTLPELKILNLRSNRLHGVIGKPQTKLHFPKLQIIDLSNNCLAGNLPFGYFNTWNSMKVVTASSLSYMGVILTLDFYFVLPNQVHDFHLRCSVKLTNKGLELEYRHIPESKTAIDLSNNMFSGEIPEAIGNLKALKVLNLSINAFIGHIPSCLGNLIQLESLDLSQNNLSGEIPQQLAQLTFLAFFNVSQNNLQGPIPQGTQFSTFATNCFDANSGLCGSPLSIKCGIPEASSPPLNSGEGQGIGSVFDFGWKVVAIGYGAGLIIGLVVGSNFIFGPLVNLNVFGIVFRKRHPRRE</sequence>
<evidence type="ECO:0000256" key="1">
    <source>
        <dbReference type="ARBA" id="ARBA00004251"/>
    </source>
</evidence>
<keyword evidence="9 12" id="KW-0472">Membrane</keyword>
<dbReference type="InterPro" id="IPR046956">
    <property type="entry name" value="RLP23-like"/>
</dbReference>
<evidence type="ECO:0000256" key="2">
    <source>
        <dbReference type="ARBA" id="ARBA00009592"/>
    </source>
</evidence>
<dbReference type="InterPro" id="IPR001611">
    <property type="entry name" value="Leu-rich_rpt"/>
</dbReference>
<keyword evidence="6 13" id="KW-0732">Signal</keyword>
<keyword evidence="5 12" id="KW-0812">Transmembrane</keyword>
<evidence type="ECO:0000313" key="16">
    <source>
        <dbReference type="Proteomes" id="UP000515121"/>
    </source>
</evidence>
<dbReference type="PANTHER" id="PTHR48061:SF12">
    <property type="entry name" value="DISEASE RESISTANCE LIKE PROTEIN"/>
    <property type="match status" value="1"/>
</dbReference>
<evidence type="ECO:0000256" key="6">
    <source>
        <dbReference type="ARBA" id="ARBA00022729"/>
    </source>
</evidence>
<dbReference type="OrthoDB" id="442066at2759"/>
<evidence type="ECO:0000256" key="9">
    <source>
        <dbReference type="ARBA" id="ARBA00023136"/>
    </source>
</evidence>
<keyword evidence="10" id="KW-0675">Receptor</keyword>
<keyword evidence="4" id="KW-0433">Leucine-rich repeat</keyword>
<dbReference type="InterPro" id="IPR003591">
    <property type="entry name" value="Leu-rich_rpt_typical-subtyp"/>
</dbReference>
<dbReference type="Pfam" id="PF08263">
    <property type="entry name" value="LRRNT_2"/>
    <property type="match status" value="1"/>
</dbReference>
<keyword evidence="11" id="KW-0325">Glycoprotein</keyword>
<dbReference type="FunFam" id="3.80.10.10:FF:000095">
    <property type="entry name" value="LRR receptor-like serine/threonine-protein kinase GSO1"/>
    <property type="match status" value="1"/>
</dbReference>
<dbReference type="GO" id="GO:0005886">
    <property type="term" value="C:plasma membrane"/>
    <property type="evidence" value="ECO:0007669"/>
    <property type="project" value="UniProtKB-SubCell"/>
</dbReference>
<evidence type="ECO:0000259" key="15">
    <source>
        <dbReference type="Pfam" id="PF23598"/>
    </source>
</evidence>